<dbReference type="EMBL" id="QTPM01000207">
    <property type="protein sequence ID" value="RQY75439.1"/>
    <property type="molecule type" value="Genomic_DNA"/>
</dbReference>
<keyword evidence="3" id="KW-1185">Reference proteome</keyword>
<evidence type="ECO:0000313" key="3">
    <source>
        <dbReference type="Proteomes" id="UP000281098"/>
    </source>
</evidence>
<comment type="caution">
    <text evidence="2">The sequence shown here is derived from an EMBL/GenBank/DDBJ whole genome shotgun (WGS) entry which is preliminary data.</text>
</comment>
<sequence>MSLLWRRDSARIGYNDDNEIAWVEAEAPLPKYSEFEEYEPDGREPRSRVWRKLWVQFLPGDRVRVVVGNDDIPMRPQDDDPDIVQGTILDRM</sequence>
<protein>
    <submittedName>
        <fullName evidence="2">Uncharacterized protein</fullName>
    </submittedName>
</protein>
<organism evidence="2 3">
    <name type="scientific">Burkholderia stagnalis</name>
    <dbReference type="NCBI Taxonomy" id="1503054"/>
    <lineage>
        <taxon>Bacteria</taxon>
        <taxon>Pseudomonadati</taxon>
        <taxon>Pseudomonadota</taxon>
        <taxon>Betaproteobacteria</taxon>
        <taxon>Burkholderiales</taxon>
        <taxon>Burkholderiaceae</taxon>
        <taxon>Burkholderia</taxon>
        <taxon>Burkholderia cepacia complex</taxon>
    </lineage>
</organism>
<feature type="non-terminal residue" evidence="2">
    <location>
        <position position="92"/>
    </location>
</feature>
<reference evidence="2 3" key="1">
    <citation type="submission" date="2018-08" db="EMBL/GenBank/DDBJ databases">
        <title>Comparative analysis of Burkholderia isolates from Puerto Rico.</title>
        <authorList>
            <person name="Hall C."/>
            <person name="Sahl J."/>
            <person name="Wagner D."/>
        </authorList>
    </citation>
    <scope>NUCLEOTIDE SEQUENCE [LARGE SCALE GENOMIC DNA]</scope>
    <source>
        <strain evidence="2 3">Bp8966</strain>
    </source>
</reference>
<evidence type="ECO:0000256" key="1">
    <source>
        <dbReference type="SAM" id="MobiDB-lite"/>
    </source>
</evidence>
<feature type="region of interest" description="Disordered" evidence="1">
    <location>
        <begin position="70"/>
        <end position="92"/>
    </location>
</feature>
<dbReference type="Proteomes" id="UP000281098">
    <property type="component" value="Unassembled WGS sequence"/>
</dbReference>
<gene>
    <name evidence="2" type="ORF">DF017_37670</name>
</gene>
<accession>A0ABX9YDV1</accession>
<name>A0ABX9YDV1_9BURK</name>
<proteinExistence type="predicted"/>
<evidence type="ECO:0000313" key="2">
    <source>
        <dbReference type="EMBL" id="RQY75439.1"/>
    </source>
</evidence>